<evidence type="ECO:0000313" key="2">
    <source>
        <dbReference type="EMBL" id="MFC5500925.1"/>
    </source>
</evidence>
<dbReference type="PANTHER" id="PTHR43591">
    <property type="entry name" value="METHYLTRANSFERASE"/>
    <property type="match status" value="1"/>
</dbReference>
<name>A0ABW0NKU3_9MICO</name>
<dbReference type="GO" id="GO:0008168">
    <property type="term" value="F:methyltransferase activity"/>
    <property type="evidence" value="ECO:0007669"/>
    <property type="project" value="UniProtKB-KW"/>
</dbReference>
<dbReference type="InterPro" id="IPR013216">
    <property type="entry name" value="Methyltransf_11"/>
</dbReference>
<evidence type="ECO:0000313" key="3">
    <source>
        <dbReference type="Proteomes" id="UP001596039"/>
    </source>
</evidence>
<organism evidence="2 3">
    <name type="scientific">Lysinimonas soli</name>
    <dbReference type="NCBI Taxonomy" id="1074233"/>
    <lineage>
        <taxon>Bacteria</taxon>
        <taxon>Bacillati</taxon>
        <taxon>Actinomycetota</taxon>
        <taxon>Actinomycetes</taxon>
        <taxon>Micrococcales</taxon>
        <taxon>Microbacteriaceae</taxon>
        <taxon>Lysinimonas</taxon>
    </lineage>
</organism>
<dbReference type="InterPro" id="IPR029063">
    <property type="entry name" value="SAM-dependent_MTases_sf"/>
</dbReference>
<dbReference type="CDD" id="cd02440">
    <property type="entry name" value="AdoMet_MTases"/>
    <property type="match status" value="1"/>
</dbReference>
<reference evidence="3" key="1">
    <citation type="journal article" date="2019" name="Int. J. Syst. Evol. Microbiol.">
        <title>The Global Catalogue of Microorganisms (GCM) 10K type strain sequencing project: providing services to taxonomists for standard genome sequencing and annotation.</title>
        <authorList>
            <consortium name="The Broad Institute Genomics Platform"/>
            <consortium name="The Broad Institute Genome Sequencing Center for Infectious Disease"/>
            <person name="Wu L."/>
            <person name="Ma J."/>
        </authorList>
    </citation>
    <scope>NUCLEOTIDE SEQUENCE [LARGE SCALE GENOMIC DNA]</scope>
    <source>
        <strain evidence="3">CGMCC 4.6997</strain>
    </source>
</reference>
<keyword evidence="3" id="KW-1185">Reference proteome</keyword>
<dbReference type="SUPFAM" id="SSF53335">
    <property type="entry name" value="S-adenosyl-L-methionine-dependent methyltransferases"/>
    <property type="match status" value="1"/>
</dbReference>
<feature type="domain" description="Methyltransferase type 11" evidence="1">
    <location>
        <begin position="45"/>
        <end position="141"/>
    </location>
</feature>
<dbReference type="EC" id="2.1.1.-" evidence="2"/>
<dbReference type="Gene3D" id="3.40.50.150">
    <property type="entry name" value="Vaccinia Virus protein VP39"/>
    <property type="match status" value="1"/>
</dbReference>
<accession>A0ABW0NKU3</accession>
<dbReference type="Pfam" id="PF08241">
    <property type="entry name" value="Methyltransf_11"/>
    <property type="match status" value="1"/>
</dbReference>
<keyword evidence="2" id="KW-0808">Transferase</keyword>
<dbReference type="Proteomes" id="UP001596039">
    <property type="component" value="Unassembled WGS sequence"/>
</dbReference>
<protein>
    <submittedName>
        <fullName evidence="2">Class I SAM-dependent methyltransferase</fullName>
        <ecNumber evidence="2">2.1.1.-</ecNumber>
    </submittedName>
</protein>
<dbReference type="GO" id="GO:0032259">
    <property type="term" value="P:methylation"/>
    <property type="evidence" value="ECO:0007669"/>
    <property type="project" value="UniProtKB-KW"/>
</dbReference>
<sequence length="268" mass="28970">MSSSDPAFSGSIPELYERLMVPMLFEPYARDLARRAREVAPASVLELAAGTGVVTRQLAEVLSPDAAIVATDLSQAMLDEAASREIARPVEWVAADAMSLPFADASFDLVVCQFGVMFFPDKPTAFAEARRVLRPGGSLLFNVWDEVAANDFVAVVQAALAEFFPEDPPSFMAELPHGYHSADRIRRDLELGGFTRPVAIETRPDESRASSAEAAAIAYCQANPNRLQIERRGSLDAATRHVTAALTARFGSGPIKGRMQALVVSTTR</sequence>
<dbReference type="EMBL" id="JBHSMG010000001">
    <property type="protein sequence ID" value="MFC5500925.1"/>
    <property type="molecule type" value="Genomic_DNA"/>
</dbReference>
<dbReference type="RefSeq" id="WP_386738533.1">
    <property type="nucleotide sequence ID" value="NZ_JBHSMG010000001.1"/>
</dbReference>
<evidence type="ECO:0000259" key="1">
    <source>
        <dbReference type="Pfam" id="PF08241"/>
    </source>
</evidence>
<gene>
    <name evidence="2" type="ORF">ACFPJ4_01580</name>
</gene>
<dbReference type="PANTHER" id="PTHR43591:SF24">
    <property type="entry name" value="2-METHOXY-6-POLYPRENYL-1,4-BENZOQUINOL METHYLASE, MITOCHONDRIAL"/>
    <property type="match status" value="1"/>
</dbReference>
<comment type="caution">
    <text evidence="2">The sequence shown here is derived from an EMBL/GenBank/DDBJ whole genome shotgun (WGS) entry which is preliminary data.</text>
</comment>
<proteinExistence type="predicted"/>
<keyword evidence="2" id="KW-0489">Methyltransferase</keyword>